<proteinExistence type="predicted"/>
<gene>
    <name evidence="3" type="ORF">AZI85_09980</name>
</gene>
<evidence type="ECO:0000313" key="4">
    <source>
        <dbReference type="Proteomes" id="UP000075391"/>
    </source>
</evidence>
<dbReference type="PROSITE" id="PS51257">
    <property type="entry name" value="PROKAR_LIPOPROTEIN"/>
    <property type="match status" value="1"/>
</dbReference>
<feature type="chain" id="PRO_5007572626" description="NlpC/P60 domain-containing protein" evidence="2">
    <location>
        <begin position="19"/>
        <end position="520"/>
    </location>
</feature>
<feature type="region of interest" description="Disordered" evidence="1">
    <location>
        <begin position="162"/>
        <end position="197"/>
    </location>
</feature>
<sequence>MRKHSLYFALGMMMTACAPQGFDAVQNIASDTVQDIACKDQQLETKLWDGLKTYLIEQKTIPTADVMKEAFHDQVEKLSEQNPQLTSAEVKRLNADLDALVDSLLSEAPEGERVETPEQLLMLLSAIDVGDRTTVFRSYMQDKVRGNFTQLQKTVQALDVNCSNDNASSGTPSTGGEEETETPTTPTEPSAPVVEEPNRDYEWHKQQALDSGTPLSVFGGRWAFATTYQSCQSVQLPSLNAQVPNIQGISIVGKHSDGVGSKRQIASLSKVQSTHYYIKDMTSYGQGCFNVRSNPLIYDYGGKPYATTATNAEIDMFKNNGDGTSVLGIDCSGYVFTSMATAGLRLKSGRALKASDAWAWGSSSYVEPQNNGLTCLNKISVSPTTTMKAGDIVAVYGHVLLIDKVGADPFGINSVKSESECSKLTSDRFDFVVAQSSPNKEGIGINYYQARDYLPTSSKMKTGLEKYAYYTCLSKFNGKTYTPNVGTLSVVRHKGTADCMAPRVKMARESCIQSCSSLQR</sequence>
<name>A0A150WEA2_BDEBC</name>
<evidence type="ECO:0008006" key="5">
    <source>
        <dbReference type="Google" id="ProtNLM"/>
    </source>
</evidence>
<protein>
    <recommendedName>
        <fullName evidence="5">NlpC/P60 domain-containing protein</fullName>
    </recommendedName>
</protein>
<organism evidence="3 4">
    <name type="scientific">Bdellovibrio bacteriovorus</name>
    <dbReference type="NCBI Taxonomy" id="959"/>
    <lineage>
        <taxon>Bacteria</taxon>
        <taxon>Pseudomonadati</taxon>
        <taxon>Bdellovibrionota</taxon>
        <taxon>Bdellovibrionia</taxon>
        <taxon>Bdellovibrionales</taxon>
        <taxon>Pseudobdellovibrionaceae</taxon>
        <taxon>Bdellovibrio</taxon>
    </lineage>
</organism>
<evidence type="ECO:0000256" key="2">
    <source>
        <dbReference type="SAM" id="SignalP"/>
    </source>
</evidence>
<feature type="compositionally biased region" description="Low complexity" evidence="1">
    <location>
        <begin position="182"/>
        <end position="195"/>
    </location>
</feature>
<reference evidence="3 4" key="1">
    <citation type="submission" date="2016-03" db="EMBL/GenBank/DDBJ databases">
        <authorList>
            <person name="Ploux O."/>
        </authorList>
    </citation>
    <scope>NUCLEOTIDE SEQUENCE [LARGE SCALE GENOMIC DNA]</scope>
    <source>
        <strain evidence="3 4">BER2</strain>
    </source>
</reference>
<dbReference type="OrthoDB" id="5287795at2"/>
<dbReference type="Gene3D" id="3.90.1720.10">
    <property type="entry name" value="endopeptidase domain like (from Nostoc punctiforme)"/>
    <property type="match status" value="1"/>
</dbReference>
<dbReference type="AlphaFoldDB" id="A0A150WEA2"/>
<evidence type="ECO:0000313" key="3">
    <source>
        <dbReference type="EMBL" id="KYG61259.1"/>
    </source>
</evidence>
<comment type="caution">
    <text evidence="3">The sequence shown here is derived from an EMBL/GenBank/DDBJ whole genome shotgun (WGS) entry which is preliminary data.</text>
</comment>
<feature type="signal peptide" evidence="2">
    <location>
        <begin position="1"/>
        <end position="18"/>
    </location>
</feature>
<keyword evidence="2" id="KW-0732">Signal</keyword>
<accession>A0A150WEA2</accession>
<evidence type="ECO:0000256" key="1">
    <source>
        <dbReference type="SAM" id="MobiDB-lite"/>
    </source>
</evidence>
<dbReference type="EMBL" id="LUKF01000017">
    <property type="protein sequence ID" value="KYG61259.1"/>
    <property type="molecule type" value="Genomic_DNA"/>
</dbReference>
<dbReference type="Proteomes" id="UP000075391">
    <property type="component" value="Unassembled WGS sequence"/>
</dbReference>
<dbReference type="RefSeq" id="WP_063244620.1">
    <property type="nucleotide sequence ID" value="NZ_LUKF01000017.1"/>
</dbReference>